<keyword evidence="1" id="KW-0812">Transmembrane</keyword>
<comment type="caution">
    <text evidence="2">The sequence shown here is derived from an EMBL/GenBank/DDBJ whole genome shotgun (WGS) entry which is preliminary data.</text>
</comment>
<dbReference type="GO" id="GO:0019645">
    <property type="term" value="P:anaerobic electron transport chain"/>
    <property type="evidence" value="ECO:0007669"/>
    <property type="project" value="InterPro"/>
</dbReference>
<proteinExistence type="predicted"/>
<protein>
    <submittedName>
        <fullName evidence="2">Hydrogenase</fullName>
    </submittedName>
</protein>
<feature type="transmembrane region" description="Helical" evidence="1">
    <location>
        <begin position="221"/>
        <end position="240"/>
    </location>
</feature>
<dbReference type="GO" id="GO:0009389">
    <property type="term" value="F:dimethyl sulfoxide reductase activity"/>
    <property type="evidence" value="ECO:0007669"/>
    <property type="project" value="TreeGrafter"/>
</dbReference>
<evidence type="ECO:0000313" key="2">
    <source>
        <dbReference type="EMBL" id="NDL61621.1"/>
    </source>
</evidence>
<gene>
    <name evidence="2" type="ORF">GRH90_02425</name>
</gene>
<feature type="transmembrane region" description="Helical" evidence="1">
    <location>
        <begin position="166"/>
        <end position="188"/>
    </location>
</feature>
<dbReference type="Proteomes" id="UP000461443">
    <property type="component" value="Unassembled WGS sequence"/>
</dbReference>
<sequence length="255" mass="27606">MEQYQLPLVIFTSLSQTAAGMAIFLAWRRWSAESRLQRKGWLIIGVILLISLFAASFHLSYPFHGYYALINIRHAWLSREIVAAGAFAAAIAAAYLTNGQKLATLAAALFGIVLMIVQGLTYAAPAMAAVANGLPMVYYFLTAWVMGAACMPLLDDAPSSPLLRQGIVLFILSLIIVPLIWSSGGVIMQMTARTWGASLFFWGSILCFILAFLLSVRREKSVPATAAVALAAVVLSRLAFFGDTISTVVNIGHPY</sequence>
<feature type="transmembrane region" description="Helical" evidence="1">
    <location>
        <begin position="6"/>
        <end position="28"/>
    </location>
</feature>
<dbReference type="PANTHER" id="PTHR38095:SF2">
    <property type="entry name" value="ANAEROBIC DIMETHYL SULFOXIDE REDUCTASE CHAIN C"/>
    <property type="match status" value="1"/>
</dbReference>
<dbReference type="EMBL" id="WUBS01000002">
    <property type="protein sequence ID" value="NDL61621.1"/>
    <property type="molecule type" value="Genomic_DNA"/>
</dbReference>
<dbReference type="InterPro" id="IPR007059">
    <property type="entry name" value="DmsC"/>
</dbReference>
<feature type="transmembrane region" description="Helical" evidence="1">
    <location>
        <begin position="40"/>
        <end position="61"/>
    </location>
</feature>
<organism evidence="2 3">
    <name type="scientific">Acerihabitans arboris</name>
    <dbReference type="NCBI Taxonomy" id="2691583"/>
    <lineage>
        <taxon>Bacteria</taxon>
        <taxon>Pseudomonadati</taxon>
        <taxon>Pseudomonadota</taxon>
        <taxon>Gammaproteobacteria</taxon>
        <taxon>Enterobacterales</taxon>
        <taxon>Pectobacteriaceae</taxon>
        <taxon>Acerihabitans</taxon>
    </lineage>
</organism>
<reference evidence="2 3" key="1">
    <citation type="submission" date="2019-12" db="EMBL/GenBank/DDBJ databases">
        <authorList>
            <person name="Lee S.D."/>
        </authorList>
    </citation>
    <scope>NUCLEOTIDE SEQUENCE [LARGE SCALE GENOMIC DNA]</scope>
    <source>
        <strain evidence="2 3">SAP-6</strain>
    </source>
</reference>
<feature type="transmembrane region" description="Helical" evidence="1">
    <location>
        <begin position="81"/>
        <end position="98"/>
    </location>
</feature>
<dbReference type="GO" id="GO:0009390">
    <property type="term" value="C:dimethyl sulfoxide reductase complex"/>
    <property type="evidence" value="ECO:0007669"/>
    <property type="project" value="TreeGrafter"/>
</dbReference>
<evidence type="ECO:0000256" key="1">
    <source>
        <dbReference type="SAM" id="Phobius"/>
    </source>
</evidence>
<keyword evidence="3" id="KW-1185">Reference proteome</keyword>
<name>A0A845SG69_9GAMM</name>
<dbReference type="PANTHER" id="PTHR38095">
    <property type="entry name" value="ANAEROBIC DIMETHYL SULFOXIDE REDUCTASE CHAIN YNFH"/>
    <property type="match status" value="1"/>
</dbReference>
<dbReference type="Pfam" id="PF04976">
    <property type="entry name" value="DmsC"/>
    <property type="match status" value="1"/>
</dbReference>
<keyword evidence="1" id="KW-1133">Transmembrane helix</keyword>
<feature type="transmembrane region" description="Helical" evidence="1">
    <location>
        <begin position="194"/>
        <end position="214"/>
    </location>
</feature>
<feature type="transmembrane region" description="Helical" evidence="1">
    <location>
        <begin position="136"/>
        <end position="154"/>
    </location>
</feature>
<reference evidence="2 3" key="2">
    <citation type="submission" date="2020-02" db="EMBL/GenBank/DDBJ databases">
        <title>The new genus of Enterobacteriales.</title>
        <authorList>
            <person name="Kim I.S."/>
        </authorList>
    </citation>
    <scope>NUCLEOTIDE SEQUENCE [LARGE SCALE GENOMIC DNA]</scope>
    <source>
        <strain evidence="2 3">SAP-6</strain>
    </source>
</reference>
<dbReference type="AlphaFoldDB" id="A0A845SG69"/>
<dbReference type="RefSeq" id="WP_162364315.1">
    <property type="nucleotide sequence ID" value="NZ_WUBS01000002.1"/>
</dbReference>
<keyword evidence="1" id="KW-0472">Membrane</keyword>
<evidence type="ECO:0000313" key="3">
    <source>
        <dbReference type="Proteomes" id="UP000461443"/>
    </source>
</evidence>
<feature type="transmembrane region" description="Helical" evidence="1">
    <location>
        <begin position="105"/>
        <end position="124"/>
    </location>
</feature>
<accession>A0A845SG69</accession>
<dbReference type="GO" id="GO:0005886">
    <property type="term" value="C:plasma membrane"/>
    <property type="evidence" value="ECO:0007669"/>
    <property type="project" value="TreeGrafter"/>
</dbReference>